<keyword evidence="2" id="KW-0547">Nucleotide-binding</keyword>
<evidence type="ECO:0000259" key="4">
    <source>
        <dbReference type="Pfam" id="PF12705"/>
    </source>
</evidence>
<dbReference type="Pfam" id="PF12705">
    <property type="entry name" value="PDDEXK_1"/>
    <property type="match status" value="1"/>
</dbReference>
<keyword evidence="2" id="KW-0067">ATP-binding</keyword>
<keyword evidence="2" id="KW-0378">Hydrolase</keyword>
<dbReference type="EMBL" id="CP134500">
    <property type="protein sequence ID" value="WNF27805.1"/>
    <property type="molecule type" value="Genomic_DNA"/>
</dbReference>
<proteinExistence type="predicted"/>
<name>A0ABY9VYT1_9ACTN</name>
<protein>
    <submittedName>
        <fullName evidence="5">PD-(D/E)XK nuclease family protein</fullName>
    </submittedName>
</protein>
<reference evidence="5 6" key="1">
    <citation type="submission" date="2023-09" db="EMBL/GenBank/DDBJ databases">
        <title>Genome completion map analysis of the actinomycetes C11-1.</title>
        <authorList>
            <person name="Qin P."/>
            <person name="Guan P."/>
        </authorList>
    </citation>
    <scope>NUCLEOTIDE SEQUENCE [LARGE SCALE GENOMIC DNA]</scope>
    <source>
        <strain evidence="5 6">C11-1</strain>
    </source>
</reference>
<accession>A0ABY9VYT1</accession>
<keyword evidence="2" id="KW-0347">Helicase</keyword>
<keyword evidence="6" id="KW-1185">Reference proteome</keyword>
<evidence type="ECO:0000313" key="5">
    <source>
        <dbReference type="EMBL" id="WNF27805.1"/>
    </source>
</evidence>
<dbReference type="Proteomes" id="UP001303236">
    <property type="component" value="Chromosome"/>
</dbReference>
<gene>
    <name evidence="5" type="ORF">RI138_13780</name>
</gene>
<evidence type="ECO:0000256" key="2">
    <source>
        <dbReference type="ARBA" id="ARBA00022806"/>
    </source>
</evidence>
<keyword evidence="1" id="KW-0227">DNA damage</keyword>
<sequence length="546" mass="59810">MIISPGIGEPPARGDLVRIKPANVRGVEGRCPQRLAAQIRPGTPRPRRSTSIRPLVSWTPGPLHDVLNLIEFERLAPEDALATWRSAPGRPVHPALVRWTEHAVQGYLAAAAALPAPAGSPSDAPLDPVSRLWARQRGPLKPGAPDMYEEMVDDRRYAGHGVRELRILRTDSVQNLPRDDVEIAMAVGVLASARPVLTSQWDRKPLRLGPFEPARLVRLVEIGCTDSSHRVLFEGTPMEAYARYDAAVEAHVDRIIAGDSYRPGKGCGRCDAVATCPAIPSAPGLLGFSGSGLPRRSWSMATGRTHRRCPARAHMESLFLPKDDLAEDTEAIVRGKAVHAWIESQHRRTPQRPCEPDDVPGPPEAWQYEGWSLTGLQARLGIQMIGDHSLVCPLRDRPEDVEVQPERTVAVYDPDADTVVVAKTDLLYRVGERWTLRETKTKRVPHEGDLLDQFPQLALAVLLARAGALPGKGDCAVEMERLTASGPVVTEIDTAAPDVVARARSVLEPYVTPWHADARYPAKAGKACEDCPFTRWCPDAAERRGT</sequence>
<keyword evidence="3" id="KW-0234">DNA repair</keyword>
<evidence type="ECO:0000256" key="3">
    <source>
        <dbReference type="ARBA" id="ARBA00023204"/>
    </source>
</evidence>
<dbReference type="InterPro" id="IPR038726">
    <property type="entry name" value="PDDEXK_AddAB-type"/>
</dbReference>
<evidence type="ECO:0000313" key="6">
    <source>
        <dbReference type="Proteomes" id="UP001303236"/>
    </source>
</evidence>
<evidence type="ECO:0000256" key="1">
    <source>
        <dbReference type="ARBA" id="ARBA00022763"/>
    </source>
</evidence>
<organism evidence="5 6">
    <name type="scientific">Streptomyces durocortorensis</name>
    <dbReference type="NCBI Taxonomy" id="2811104"/>
    <lineage>
        <taxon>Bacteria</taxon>
        <taxon>Bacillati</taxon>
        <taxon>Actinomycetota</taxon>
        <taxon>Actinomycetes</taxon>
        <taxon>Kitasatosporales</taxon>
        <taxon>Streptomycetaceae</taxon>
        <taxon>Streptomyces</taxon>
    </lineage>
</organism>
<feature type="domain" description="PD-(D/E)XK endonuclease-like" evidence="4">
    <location>
        <begin position="298"/>
        <end position="538"/>
    </location>
</feature>